<name>R4XHQ9_TAPDE</name>
<comment type="caution">
    <text evidence="6">The sequence shown here is derived from an EMBL/GenBank/DDBJ whole genome shotgun (WGS) entry which is preliminary data.</text>
</comment>
<dbReference type="PRINTS" id="PR00069">
    <property type="entry name" value="ALDKETRDTASE"/>
</dbReference>
<dbReference type="InterPro" id="IPR036812">
    <property type="entry name" value="NAD(P)_OxRdtase_dom_sf"/>
</dbReference>
<evidence type="ECO:0000259" key="5">
    <source>
        <dbReference type="Pfam" id="PF00248"/>
    </source>
</evidence>
<dbReference type="eggNOG" id="KOG1577">
    <property type="taxonomic scope" value="Eukaryota"/>
</dbReference>
<gene>
    <name evidence="6" type="ORF">TAPDE_004425</name>
</gene>
<dbReference type="InterPro" id="IPR023210">
    <property type="entry name" value="NADP_OxRdtase_dom"/>
</dbReference>
<proteinExistence type="predicted"/>
<feature type="binding site" evidence="3">
    <location>
        <position position="111"/>
    </location>
    <ligand>
        <name>substrate</name>
    </ligand>
</feature>
<organism evidence="6 7">
    <name type="scientific">Taphrina deformans (strain PYCC 5710 / ATCC 11124 / CBS 356.35 / IMI 108563 / JCM 9778 / NBRC 8474)</name>
    <name type="common">Peach leaf curl fungus</name>
    <name type="synonym">Lalaria deformans</name>
    <dbReference type="NCBI Taxonomy" id="1097556"/>
    <lineage>
        <taxon>Eukaryota</taxon>
        <taxon>Fungi</taxon>
        <taxon>Dikarya</taxon>
        <taxon>Ascomycota</taxon>
        <taxon>Taphrinomycotina</taxon>
        <taxon>Taphrinomycetes</taxon>
        <taxon>Taphrinales</taxon>
        <taxon>Taphrinaceae</taxon>
        <taxon>Taphrina</taxon>
    </lineage>
</organism>
<dbReference type="AlphaFoldDB" id="R4XHQ9"/>
<dbReference type="PROSITE" id="PS00063">
    <property type="entry name" value="ALDOKETO_REDUCTASE_3"/>
    <property type="match status" value="1"/>
</dbReference>
<accession>R4XHQ9</accession>
<feature type="active site" description="Proton donor" evidence="2">
    <location>
        <position position="50"/>
    </location>
</feature>
<protein>
    <recommendedName>
        <fullName evidence="5">NADP-dependent oxidoreductase domain-containing protein</fullName>
    </recommendedName>
</protein>
<evidence type="ECO:0000256" key="3">
    <source>
        <dbReference type="PIRSR" id="PIRSR000097-2"/>
    </source>
</evidence>
<dbReference type="InterPro" id="IPR020471">
    <property type="entry name" value="AKR"/>
</dbReference>
<dbReference type="EMBL" id="CAHR02000197">
    <property type="protein sequence ID" value="CCG84053.1"/>
    <property type="molecule type" value="Genomic_DNA"/>
</dbReference>
<dbReference type="Gene3D" id="3.20.20.100">
    <property type="entry name" value="NADP-dependent oxidoreductase domain"/>
    <property type="match status" value="1"/>
</dbReference>
<dbReference type="FunFam" id="3.20.20.100:FF:000002">
    <property type="entry name" value="2,5-diketo-D-gluconic acid reductase A"/>
    <property type="match status" value="1"/>
</dbReference>
<dbReference type="SUPFAM" id="SSF51430">
    <property type="entry name" value="NAD(P)-linked oxidoreductase"/>
    <property type="match status" value="1"/>
</dbReference>
<evidence type="ECO:0000256" key="2">
    <source>
        <dbReference type="PIRSR" id="PIRSR000097-1"/>
    </source>
</evidence>
<evidence type="ECO:0000313" key="6">
    <source>
        <dbReference type="EMBL" id="CCG84053.1"/>
    </source>
</evidence>
<dbReference type="PIRSF" id="PIRSF000097">
    <property type="entry name" value="AKR"/>
    <property type="match status" value="1"/>
</dbReference>
<evidence type="ECO:0000256" key="1">
    <source>
        <dbReference type="ARBA" id="ARBA00023002"/>
    </source>
</evidence>
<keyword evidence="1" id="KW-0560">Oxidoreductase</keyword>
<dbReference type="Proteomes" id="UP000013776">
    <property type="component" value="Unassembled WGS sequence"/>
</dbReference>
<evidence type="ECO:0000313" key="7">
    <source>
        <dbReference type="Proteomes" id="UP000013776"/>
    </source>
</evidence>
<feature type="site" description="Lowers pKa of active site Tyr" evidence="4">
    <location>
        <position position="79"/>
    </location>
</feature>
<dbReference type="InterPro" id="IPR018170">
    <property type="entry name" value="Aldo/ket_reductase_CS"/>
</dbReference>
<sequence>MSSLFTTLKNGRKIPTIGFGCYAITGTEAVDVFTKAAKCGYRQFDCASMYKNEKEVGTAILSVMKSDGIPRSEFFYTTKAWTSEQGTQLSSNIDKAIERCGLGYIDLMLLHWPSPDKKVREDSWKALAEAVKDGKLKQAGVSNYNKSQIEEIYALKTGIDPVINQIEINPWVQDAKTIQYCHGENIVLQAYGPLARASNLDDPTLKQVAEEVSKTPAQVLVRWSIQKGYVPLPKSSNEERMRKNLDVEGFELSKANIESLDSLAR</sequence>
<keyword evidence="7" id="KW-1185">Reference proteome</keyword>
<dbReference type="Pfam" id="PF00248">
    <property type="entry name" value="Aldo_ket_red"/>
    <property type="match status" value="1"/>
</dbReference>
<dbReference type="STRING" id="1097556.R4XHQ9"/>
<dbReference type="GO" id="GO:0016616">
    <property type="term" value="F:oxidoreductase activity, acting on the CH-OH group of donors, NAD or NADP as acceptor"/>
    <property type="evidence" value="ECO:0007669"/>
    <property type="project" value="UniProtKB-ARBA"/>
</dbReference>
<dbReference type="PANTHER" id="PTHR43827">
    <property type="entry name" value="2,5-DIKETO-D-GLUCONIC ACID REDUCTASE"/>
    <property type="match status" value="1"/>
</dbReference>
<feature type="domain" description="NADP-dependent oxidoreductase" evidence="5">
    <location>
        <begin position="17"/>
        <end position="264"/>
    </location>
</feature>
<dbReference type="CDD" id="cd19071">
    <property type="entry name" value="AKR_AKR1-5-like"/>
    <property type="match status" value="1"/>
</dbReference>
<evidence type="ECO:0000256" key="4">
    <source>
        <dbReference type="PIRSR" id="PIRSR000097-3"/>
    </source>
</evidence>
<dbReference type="PANTHER" id="PTHR43827:SF13">
    <property type="entry name" value="ALDO_KETO REDUCTASE FAMILY PROTEIN"/>
    <property type="match status" value="1"/>
</dbReference>
<dbReference type="OrthoDB" id="416253at2759"/>
<reference evidence="6 7" key="1">
    <citation type="journal article" date="2013" name="MBio">
        <title>Genome sequencing of the plant pathogen Taphrina deformans, the causal agent of peach leaf curl.</title>
        <authorList>
            <person name="Cisse O.H."/>
            <person name="Almeida J.M.G.C.F."/>
            <person name="Fonseca A."/>
            <person name="Kumar A.A."/>
            <person name="Salojaervi J."/>
            <person name="Overmyer K."/>
            <person name="Hauser P.M."/>
            <person name="Pagni M."/>
        </authorList>
    </citation>
    <scope>NUCLEOTIDE SEQUENCE [LARGE SCALE GENOMIC DNA]</scope>
    <source>
        <strain evidence="7">PYCC 5710 / ATCC 11124 / CBS 356.35 / IMI 108563 / JCM 9778 / NBRC 8474</strain>
    </source>
</reference>